<dbReference type="EMBL" id="SSXO01000002">
    <property type="protein sequence ID" value="TII00147.1"/>
    <property type="molecule type" value="Genomic_DNA"/>
</dbReference>
<dbReference type="Proteomes" id="UP000305165">
    <property type="component" value="Unassembled WGS sequence"/>
</dbReference>
<reference evidence="1 3" key="1">
    <citation type="submission" date="2019-04" db="EMBL/GenBank/DDBJ databases">
        <title>Genome analysis of Streptococcus suis strain WUSS424.</title>
        <authorList>
            <person name="Chen H."/>
            <person name="Gao X."/>
            <person name="Wu Z."/>
        </authorList>
    </citation>
    <scope>NUCLEOTIDE SEQUENCE [LARGE SCALE GENOMIC DNA]</scope>
    <source>
        <strain evidence="1 3">WUSS424</strain>
    </source>
</reference>
<dbReference type="EMBL" id="SSXO01000001">
    <property type="protein sequence ID" value="TII00957.1"/>
    <property type="molecule type" value="Genomic_DNA"/>
</dbReference>
<dbReference type="AlphaFoldDB" id="A0A4T2GNP6"/>
<name>A0A4T2GNP6_STRSU</name>
<comment type="caution">
    <text evidence="1">The sequence shown here is derived from an EMBL/GenBank/DDBJ whole genome shotgun (WGS) entry which is preliminary data.</text>
</comment>
<sequence>MNSEFRKKVCEAVSNFDSSFREMGLSQITYSRAYHLLDKIKSEVNNESINGVAFNLKIRYFYDYFCRELMPGGIVLSEQAQKDFSDISDLANAPELLRDIHSPIGF</sequence>
<protein>
    <submittedName>
        <fullName evidence="1">Uncharacterized protein</fullName>
    </submittedName>
</protein>
<dbReference type="OrthoDB" id="9832201at2"/>
<proteinExistence type="predicted"/>
<accession>A0A4T2GNP6</accession>
<organism evidence="1 3">
    <name type="scientific">Streptococcus suis</name>
    <dbReference type="NCBI Taxonomy" id="1307"/>
    <lineage>
        <taxon>Bacteria</taxon>
        <taxon>Bacillati</taxon>
        <taxon>Bacillota</taxon>
        <taxon>Bacilli</taxon>
        <taxon>Lactobacillales</taxon>
        <taxon>Streptococcaceae</taxon>
        <taxon>Streptococcus</taxon>
    </lineage>
</organism>
<gene>
    <name evidence="2" type="ORF">FAJ39_01105</name>
    <name evidence="1" type="ORF">FAJ39_03485</name>
</gene>
<evidence type="ECO:0000313" key="2">
    <source>
        <dbReference type="EMBL" id="TII00957.1"/>
    </source>
</evidence>
<evidence type="ECO:0000313" key="3">
    <source>
        <dbReference type="Proteomes" id="UP000305165"/>
    </source>
</evidence>
<evidence type="ECO:0000313" key="1">
    <source>
        <dbReference type="EMBL" id="TII00147.1"/>
    </source>
</evidence>